<protein>
    <submittedName>
        <fullName evidence="1">Uncharacterized protein</fullName>
    </submittedName>
</protein>
<name>A0ABS6E202_9FIRM</name>
<reference evidence="1 2" key="1">
    <citation type="submission" date="2021-06" db="EMBL/GenBank/DDBJ databases">
        <authorList>
            <person name="Sun Q."/>
            <person name="Li D."/>
        </authorList>
    </citation>
    <scope>NUCLEOTIDE SEQUENCE [LARGE SCALE GENOMIC DNA]</scope>
    <source>
        <strain evidence="1 2">MSJ-40</strain>
    </source>
</reference>
<evidence type="ECO:0000313" key="1">
    <source>
        <dbReference type="EMBL" id="MBU5436927.1"/>
    </source>
</evidence>
<proteinExistence type="predicted"/>
<keyword evidence="2" id="KW-1185">Reference proteome</keyword>
<dbReference type="EMBL" id="JAHLPM010000002">
    <property type="protein sequence ID" value="MBU5436927.1"/>
    <property type="molecule type" value="Genomic_DNA"/>
</dbReference>
<sequence length="61" mass="7274">MKKLSIFLIIVGILLISSPLIKDIRYSYQQKKMKKSWENIFQLVDNEREKSISKNESEEIE</sequence>
<dbReference type="RefSeq" id="WP_216516541.1">
    <property type="nucleotide sequence ID" value="NZ_JAHLPM010000002.1"/>
</dbReference>
<comment type="caution">
    <text evidence="1">The sequence shown here is derived from an EMBL/GenBank/DDBJ whole genome shotgun (WGS) entry which is preliminary data.</text>
</comment>
<gene>
    <name evidence="1" type="ORF">KQI42_02835</name>
</gene>
<organism evidence="1 2">
    <name type="scientific">Tissierella simiarum</name>
    <dbReference type="NCBI Taxonomy" id="2841534"/>
    <lineage>
        <taxon>Bacteria</taxon>
        <taxon>Bacillati</taxon>
        <taxon>Bacillota</taxon>
        <taxon>Tissierellia</taxon>
        <taxon>Tissierellales</taxon>
        <taxon>Tissierellaceae</taxon>
        <taxon>Tissierella</taxon>
    </lineage>
</organism>
<accession>A0ABS6E202</accession>
<evidence type="ECO:0000313" key="2">
    <source>
        <dbReference type="Proteomes" id="UP000749471"/>
    </source>
</evidence>
<dbReference type="Proteomes" id="UP000749471">
    <property type="component" value="Unassembled WGS sequence"/>
</dbReference>